<protein>
    <submittedName>
        <fullName evidence="1">Uncharacterized protein</fullName>
    </submittedName>
</protein>
<reference evidence="1 2" key="1">
    <citation type="journal article" date="2010" name="J. Bacteriol.">
        <title>Complete genome sequence of the representative gamma-hexachlorocyclohexane-degrading bacterium Sphingobium japonicum UT26.</title>
        <authorList>
            <person name="Nagata Y."/>
            <person name="Ohtsubo Y."/>
            <person name="Endo R."/>
            <person name="Ichikawa N."/>
            <person name="Ankai A."/>
            <person name="Oguchi A."/>
            <person name="Fukui S."/>
            <person name="Fujita N."/>
            <person name="Tsuda M."/>
        </authorList>
    </citation>
    <scope>NUCLEOTIDE SEQUENCE [LARGE SCALE GENOMIC DNA]</scope>
    <source>
        <strain evidence="2">DSM 16413 / CCM 7287 / MTCC 6362 / UT26 / NBRC 101211 / UT26S</strain>
    </source>
</reference>
<sequence>MQVRCIGAIGRCKFKNPQNSFRDDLSAANFISNRRTEINLVRQFSGPMLAINSSSKFRFSSAIASLLHSSNVPQCRCSCRSRSLPGNRDFLQNGLG</sequence>
<dbReference type="HOGENOM" id="CLU_2358252_0_0_5"/>
<dbReference type="KEGG" id="sjp:SJA_C1-05630"/>
<gene>
    <name evidence="1" type="ordered locus">SJA_C1-05630</name>
</gene>
<organism evidence="1 2">
    <name type="scientific">Sphingobium indicum (strain DSM 16413 / CCM 7287 / MTCC 6362 / UT26 / NBRC 101211 / UT26S)</name>
    <name type="common">Sphingobium japonicum</name>
    <dbReference type="NCBI Taxonomy" id="452662"/>
    <lineage>
        <taxon>Bacteria</taxon>
        <taxon>Pseudomonadati</taxon>
        <taxon>Pseudomonadota</taxon>
        <taxon>Alphaproteobacteria</taxon>
        <taxon>Sphingomonadales</taxon>
        <taxon>Sphingomonadaceae</taxon>
        <taxon>Sphingobium</taxon>
    </lineage>
</organism>
<accession>D4YYG5</accession>
<keyword evidence="2" id="KW-1185">Reference proteome</keyword>
<evidence type="ECO:0000313" key="1">
    <source>
        <dbReference type="EMBL" id="BAI95397.1"/>
    </source>
</evidence>
<name>D4YYG5_SPHIU</name>
<dbReference type="AlphaFoldDB" id="D4YYG5"/>
<dbReference type="EMBL" id="AP010803">
    <property type="protein sequence ID" value="BAI95397.1"/>
    <property type="molecule type" value="Genomic_DNA"/>
</dbReference>
<dbReference type="Proteomes" id="UP000007753">
    <property type="component" value="Chromosome 1"/>
</dbReference>
<evidence type="ECO:0000313" key="2">
    <source>
        <dbReference type="Proteomes" id="UP000007753"/>
    </source>
</evidence>
<proteinExistence type="predicted"/>